<dbReference type="EMBL" id="BMJB01000001">
    <property type="protein sequence ID" value="GGA53242.1"/>
    <property type="molecule type" value="Genomic_DNA"/>
</dbReference>
<feature type="transmembrane region" description="Helical" evidence="7">
    <location>
        <begin position="251"/>
        <end position="270"/>
    </location>
</feature>
<keyword evidence="4 7" id="KW-0812">Transmembrane</keyword>
<protein>
    <submittedName>
        <fullName evidence="8">MFS transporter</fullName>
    </submittedName>
</protein>
<dbReference type="Gene3D" id="1.20.1250.20">
    <property type="entry name" value="MFS general substrate transporter like domains"/>
    <property type="match status" value="1"/>
</dbReference>
<evidence type="ECO:0000313" key="8">
    <source>
        <dbReference type="EMBL" id="GGA53242.1"/>
    </source>
</evidence>
<evidence type="ECO:0000256" key="2">
    <source>
        <dbReference type="ARBA" id="ARBA00022448"/>
    </source>
</evidence>
<feature type="transmembrane region" description="Helical" evidence="7">
    <location>
        <begin position="276"/>
        <end position="297"/>
    </location>
</feature>
<keyword evidence="3" id="KW-1003">Cell membrane</keyword>
<keyword evidence="5 7" id="KW-1133">Transmembrane helix</keyword>
<dbReference type="CDD" id="cd06173">
    <property type="entry name" value="MFS_MefA_like"/>
    <property type="match status" value="1"/>
</dbReference>
<dbReference type="InterPro" id="IPR036259">
    <property type="entry name" value="MFS_trans_sf"/>
</dbReference>
<keyword evidence="9" id="KW-1185">Reference proteome</keyword>
<reference evidence="8" key="2">
    <citation type="submission" date="2020-09" db="EMBL/GenBank/DDBJ databases">
        <authorList>
            <person name="Sun Q."/>
            <person name="Zhou Y."/>
        </authorList>
    </citation>
    <scope>NUCLEOTIDE SEQUENCE</scope>
    <source>
        <strain evidence="8">CGMCC 1.15447</strain>
    </source>
</reference>
<feature type="transmembrane region" description="Helical" evidence="7">
    <location>
        <begin position="94"/>
        <end position="115"/>
    </location>
</feature>
<keyword evidence="6 7" id="KW-0472">Membrane</keyword>
<keyword evidence="2" id="KW-0813">Transport</keyword>
<evidence type="ECO:0000256" key="6">
    <source>
        <dbReference type="ARBA" id="ARBA00023136"/>
    </source>
</evidence>
<sequence length="564" mass="61699">MPFETPNTGPLTPQSENPSGFAPLRIPLFRDRWIASTISGLGTWMQDTAGTWLMTALTRSPLLIALMQTAASLPVLLLGLLAGATADIFDRRKLLIFWQSWMLGSVGILAVLTFLGHVSPWTLLAFTFLLNIGSSMNNPAWQAIVPELVPLELIPDSVSLNAASNNLARAVGPALGGLLVAAFKRIDTGSASVFLLNAVSFAAVIWVLVNWKRQPLFKSTLPSERVAASIRSGLRYVRYAPQLQATLVRTFTYTFFISAIWSLLAVVASRDLHQGALGYGILNGSLGLGALIAATSLPKLRRMVAADTIITTATLYNVITLLTLAFVHVAWIIIIVLIISGFCWTSTMSTLNVSVQLSVPDWVKARALGTYLMIFQGGMALGSVLWGVIADRTSTPIALTVSACGLVVTLPIVWRFHILQGPVPDLTPHIPGRPAPQLLTSTDPTDGPVRISIEYHISPENYAEFNHAIHQLRGVRLRDGAIRWGIYRDARDPERFNETFLMESWLDYLRSRERVTAADEAIRAHVRSLHNGKEPPVASYQIYEKEITPSPHENPQLGEVSSST</sequence>
<dbReference type="PANTHER" id="PTHR23513">
    <property type="entry name" value="INTEGRAL MEMBRANE EFFLUX PROTEIN-RELATED"/>
    <property type="match status" value="1"/>
</dbReference>
<feature type="transmembrane region" description="Helical" evidence="7">
    <location>
        <begin position="396"/>
        <end position="414"/>
    </location>
</feature>
<dbReference type="Proteomes" id="UP000648801">
    <property type="component" value="Unassembled WGS sequence"/>
</dbReference>
<evidence type="ECO:0000256" key="7">
    <source>
        <dbReference type="SAM" id="Phobius"/>
    </source>
</evidence>
<dbReference type="AlphaFoldDB" id="A0A916VYE3"/>
<reference evidence="8" key="1">
    <citation type="journal article" date="2014" name="Int. J. Syst. Evol. Microbiol.">
        <title>Complete genome sequence of Corynebacterium casei LMG S-19264T (=DSM 44701T), isolated from a smear-ripened cheese.</title>
        <authorList>
            <consortium name="US DOE Joint Genome Institute (JGI-PGF)"/>
            <person name="Walter F."/>
            <person name="Albersmeier A."/>
            <person name="Kalinowski J."/>
            <person name="Ruckert C."/>
        </authorList>
    </citation>
    <scope>NUCLEOTIDE SEQUENCE</scope>
    <source>
        <strain evidence="8">CGMCC 1.15447</strain>
    </source>
</reference>
<dbReference type="InterPro" id="IPR010290">
    <property type="entry name" value="TM_effector"/>
</dbReference>
<feature type="transmembrane region" description="Helical" evidence="7">
    <location>
        <begin position="367"/>
        <end position="389"/>
    </location>
</feature>
<feature type="transmembrane region" description="Helical" evidence="7">
    <location>
        <begin position="189"/>
        <end position="209"/>
    </location>
</feature>
<evidence type="ECO:0000313" key="9">
    <source>
        <dbReference type="Proteomes" id="UP000648801"/>
    </source>
</evidence>
<evidence type="ECO:0000256" key="3">
    <source>
        <dbReference type="ARBA" id="ARBA00022475"/>
    </source>
</evidence>
<feature type="transmembrane region" description="Helical" evidence="7">
    <location>
        <begin position="62"/>
        <end position="82"/>
    </location>
</feature>
<dbReference type="Pfam" id="PF05977">
    <property type="entry name" value="MFS_3"/>
    <property type="match status" value="1"/>
</dbReference>
<name>A0A916VYE3_9BACT</name>
<comment type="subcellular location">
    <subcellularLocation>
        <location evidence="1">Cell membrane</location>
        <topology evidence="1">Multi-pass membrane protein</topology>
    </subcellularLocation>
</comment>
<gene>
    <name evidence="8" type="ORF">GCM10011507_00380</name>
</gene>
<dbReference type="RefSeq" id="WP_188757375.1">
    <property type="nucleotide sequence ID" value="NZ_BMJB01000001.1"/>
</dbReference>
<comment type="caution">
    <text evidence="8">The sequence shown here is derived from an EMBL/GenBank/DDBJ whole genome shotgun (WGS) entry which is preliminary data.</text>
</comment>
<dbReference type="PANTHER" id="PTHR23513:SF11">
    <property type="entry name" value="STAPHYLOFERRIN A TRANSPORTER"/>
    <property type="match status" value="1"/>
</dbReference>
<evidence type="ECO:0000256" key="4">
    <source>
        <dbReference type="ARBA" id="ARBA00022692"/>
    </source>
</evidence>
<dbReference type="GO" id="GO:0005886">
    <property type="term" value="C:plasma membrane"/>
    <property type="evidence" value="ECO:0007669"/>
    <property type="project" value="UniProtKB-SubCell"/>
</dbReference>
<dbReference type="SUPFAM" id="SSF103473">
    <property type="entry name" value="MFS general substrate transporter"/>
    <property type="match status" value="1"/>
</dbReference>
<evidence type="ECO:0000256" key="5">
    <source>
        <dbReference type="ARBA" id="ARBA00022989"/>
    </source>
</evidence>
<feature type="transmembrane region" description="Helical" evidence="7">
    <location>
        <begin position="318"/>
        <end position="347"/>
    </location>
</feature>
<organism evidence="8 9">
    <name type="scientific">Edaphobacter acidisoli</name>
    <dbReference type="NCBI Taxonomy" id="2040573"/>
    <lineage>
        <taxon>Bacteria</taxon>
        <taxon>Pseudomonadati</taxon>
        <taxon>Acidobacteriota</taxon>
        <taxon>Terriglobia</taxon>
        <taxon>Terriglobales</taxon>
        <taxon>Acidobacteriaceae</taxon>
        <taxon>Edaphobacter</taxon>
    </lineage>
</organism>
<evidence type="ECO:0000256" key="1">
    <source>
        <dbReference type="ARBA" id="ARBA00004651"/>
    </source>
</evidence>
<accession>A0A916VYE3</accession>
<proteinExistence type="predicted"/>